<dbReference type="PROSITE" id="PS50157">
    <property type="entry name" value="ZINC_FINGER_C2H2_2"/>
    <property type="match status" value="6"/>
</dbReference>
<dbReference type="PROSITE" id="PS00028">
    <property type="entry name" value="ZINC_FINGER_C2H2_1"/>
    <property type="match status" value="5"/>
</dbReference>
<organism evidence="8">
    <name type="scientific">Anoplophora glabripennis</name>
    <name type="common">Asian longhorn beetle</name>
    <name type="synonym">Anoplophora nobilis</name>
    <dbReference type="NCBI Taxonomy" id="217634"/>
    <lineage>
        <taxon>Eukaryota</taxon>
        <taxon>Metazoa</taxon>
        <taxon>Ecdysozoa</taxon>
        <taxon>Arthropoda</taxon>
        <taxon>Hexapoda</taxon>
        <taxon>Insecta</taxon>
        <taxon>Pterygota</taxon>
        <taxon>Neoptera</taxon>
        <taxon>Endopterygota</taxon>
        <taxon>Coleoptera</taxon>
        <taxon>Polyphaga</taxon>
        <taxon>Cucujiformia</taxon>
        <taxon>Chrysomeloidea</taxon>
        <taxon>Cerambycidae</taxon>
        <taxon>Lamiinae</taxon>
        <taxon>Lamiini</taxon>
        <taxon>Anoplophora</taxon>
    </lineage>
</organism>
<keyword evidence="3 5" id="KW-0863">Zinc-finger</keyword>
<evidence type="ECO:0000259" key="7">
    <source>
        <dbReference type="PROSITE" id="PS50157"/>
    </source>
</evidence>
<feature type="domain" description="C2H2-type" evidence="7">
    <location>
        <begin position="152"/>
        <end position="181"/>
    </location>
</feature>
<feature type="compositionally biased region" description="Polar residues" evidence="6">
    <location>
        <begin position="330"/>
        <end position="344"/>
    </location>
</feature>
<feature type="domain" description="C2H2-type" evidence="7">
    <location>
        <begin position="122"/>
        <end position="151"/>
    </location>
</feature>
<dbReference type="SUPFAM" id="SSF57667">
    <property type="entry name" value="beta-beta-alpha zinc fingers"/>
    <property type="match status" value="4"/>
</dbReference>
<keyword evidence="2" id="KW-0677">Repeat</keyword>
<dbReference type="FunFam" id="3.30.160.60:FF:000349">
    <property type="entry name" value="metal regulatory transcription factor 1"/>
    <property type="match status" value="1"/>
</dbReference>
<feature type="domain" description="C2H2-type" evidence="7">
    <location>
        <begin position="182"/>
        <end position="211"/>
    </location>
</feature>
<feature type="compositionally biased region" description="Polar residues" evidence="6">
    <location>
        <begin position="302"/>
        <end position="319"/>
    </location>
</feature>
<dbReference type="EMBL" id="GALX01000455">
    <property type="protein sequence ID" value="JAB68011.1"/>
    <property type="molecule type" value="Transcribed_RNA"/>
</dbReference>
<dbReference type="PANTHER" id="PTHR46179">
    <property type="entry name" value="ZINC FINGER PROTEIN"/>
    <property type="match status" value="1"/>
</dbReference>
<evidence type="ECO:0000256" key="4">
    <source>
        <dbReference type="ARBA" id="ARBA00022833"/>
    </source>
</evidence>
<feature type="domain" description="C2H2-type" evidence="7">
    <location>
        <begin position="271"/>
        <end position="301"/>
    </location>
</feature>
<dbReference type="InterPro" id="IPR051061">
    <property type="entry name" value="Zinc_finger_trans_reg"/>
</dbReference>
<feature type="domain" description="C2H2-type" evidence="7">
    <location>
        <begin position="241"/>
        <end position="270"/>
    </location>
</feature>
<keyword evidence="1" id="KW-0479">Metal-binding</keyword>
<dbReference type="PANTHER" id="PTHR46179:SF25">
    <property type="entry name" value="METAL RESPONSE ELEMENT-BINDING TRANSCRIPTION FACTOR-1, ISOFORM C"/>
    <property type="match status" value="1"/>
</dbReference>
<feature type="region of interest" description="Disordered" evidence="6">
    <location>
        <begin position="91"/>
        <end position="112"/>
    </location>
</feature>
<dbReference type="FunFam" id="3.30.160.60:FF:000397">
    <property type="entry name" value="Metal regulatory transcription factor 1"/>
    <property type="match status" value="1"/>
</dbReference>
<sequence>MAWIEKMDQNENSSNILVTHDLQDCLDESLDFNFNNVYVPISDNQNTKFLDNIKTEKSYSYIGKIEHNDENVGFVQHTVSLDEIYMQINPTSSSKMPNEPSHATLTITSTNPDTKETTVNRFHCEYEGCYRTYSTVGNLRTHMKTHKGEFRFKCTEPNCGKAFLTSYSLKIHIRVHTKVKPFECGQEGCNKAFNTLYRLRAHERLHNGKTFNCESEGCLKYFTTFSDLKKHIRTHTREKPYRCVETGCGKAFAASHHLKTHQRIHTGEKPYACKESTECNRAFSTPHSLKSHIKTHQKHGNKTINPDLNIKTDSNSQDNQEVHNFDSGLVSENNSDTPLSTNVDQVDLKQSPLSQSLEMEELKQVGEPSFDFEDFQKHQDAEDTDKLKQVPDLLTPTETTLDQLSFDNIYGDFSYTPTDNLLTPNYLNKSTTESNVNMPLEDQSKAKFAAVIEEHFEMANGLKNYATVSTENIPIQLSYNIGTENIENGKDGETLINNTHVELEENSIITEFENAGINLYDINLNNDTENSENTFSMFNSVFQPDDGIKVDASKVKIVSVKNIPNQSPSENNQVLDSSVNLKNQIYTPEALQMSLACDEEMSSAWVDVVNYANTTSQANIFQENLNENPLTALPTAIQTYLNLPPVQSNVPISKSTDLLANTDLLDTSTNLLDSAGDNIIKTGNTNANLIKNLTAEANICACTDCKCDAINNCQSCTGPEENYQSCGTNKQASTKNFAGRGNPENFAPASAQSTCCSSKPRNNFIGNQNGCANAAPSQNFASTSNCSSSKPVNGFITNQSGCGCSRSGNATTSQNFSFGSQMSQCSGGKSVPNAVFTQKSGCCGASNQNVDSGSTSSGLGVNATCPGTETVINMIKSSNTSCAEKGDDCCVVVCLKTMDQLRQMLNLTGGGNSFQNFNLGCVKRDFCETPK</sequence>
<dbReference type="FunFam" id="3.30.160.60:FF:000100">
    <property type="entry name" value="Zinc finger 45-like"/>
    <property type="match status" value="1"/>
</dbReference>
<dbReference type="InterPro" id="IPR013087">
    <property type="entry name" value="Znf_C2H2_type"/>
</dbReference>
<dbReference type="GO" id="GO:0006357">
    <property type="term" value="P:regulation of transcription by RNA polymerase II"/>
    <property type="evidence" value="ECO:0007669"/>
    <property type="project" value="TreeGrafter"/>
</dbReference>
<dbReference type="GO" id="GO:0008270">
    <property type="term" value="F:zinc ion binding"/>
    <property type="evidence" value="ECO:0007669"/>
    <property type="project" value="UniProtKB-KW"/>
</dbReference>
<dbReference type="FunFam" id="3.30.160.60:FF:000072">
    <property type="entry name" value="zinc finger protein 143 isoform X1"/>
    <property type="match status" value="2"/>
</dbReference>
<protein>
    <submittedName>
        <fullName evidence="8">Metal regulatory transcription factor</fullName>
    </submittedName>
</protein>
<dbReference type="Gene3D" id="3.30.160.60">
    <property type="entry name" value="Classic Zinc Finger"/>
    <property type="match status" value="6"/>
</dbReference>
<evidence type="ECO:0000313" key="8">
    <source>
        <dbReference type="EMBL" id="JAB68011.1"/>
    </source>
</evidence>
<dbReference type="AlphaFoldDB" id="V5IAW9"/>
<proteinExistence type="predicted"/>
<dbReference type="FunFam" id="3.30.160.60:FF:000370">
    <property type="entry name" value="Metal regulatory transcription factor 1"/>
    <property type="match status" value="1"/>
</dbReference>
<dbReference type="InterPro" id="IPR036236">
    <property type="entry name" value="Znf_C2H2_sf"/>
</dbReference>
<feature type="compositionally biased region" description="Basic residues" evidence="6">
    <location>
        <begin position="289"/>
        <end position="301"/>
    </location>
</feature>
<evidence type="ECO:0000256" key="3">
    <source>
        <dbReference type="ARBA" id="ARBA00022771"/>
    </source>
</evidence>
<reference evidence="8" key="1">
    <citation type="submission" date="2013-07" db="EMBL/GenBank/DDBJ databases">
        <title>Midgut Transcriptome Profiling of Anoplphora glabripennis, a Lignocellulose Degrading, Wood-Boring Cerambycid.</title>
        <authorList>
            <person name="Scully E.D."/>
            <person name="Hoover K."/>
            <person name="Carlson J.E."/>
            <person name="Tien M."/>
            <person name="Geib S.M."/>
        </authorList>
    </citation>
    <scope>NUCLEOTIDE SEQUENCE</scope>
</reference>
<keyword evidence="4" id="KW-0862">Zinc</keyword>
<gene>
    <name evidence="8" type="primary">MTF1</name>
</gene>
<name>V5IAW9_ANOGL</name>
<feature type="domain" description="C2H2-type" evidence="7">
    <location>
        <begin position="211"/>
        <end position="240"/>
    </location>
</feature>
<evidence type="ECO:0000256" key="6">
    <source>
        <dbReference type="SAM" id="MobiDB-lite"/>
    </source>
</evidence>
<dbReference type="SMART" id="SM00355">
    <property type="entry name" value="ZnF_C2H2"/>
    <property type="match status" value="6"/>
</dbReference>
<dbReference type="GO" id="GO:0005634">
    <property type="term" value="C:nucleus"/>
    <property type="evidence" value="ECO:0007669"/>
    <property type="project" value="TreeGrafter"/>
</dbReference>
<evidence type="ECO:0000256" key="2">
    <source>
        <dbReference type="ARBA" id="ARBA00022737"/>
    </source>
</evidence>
<dbReference type="Pfam" id="PF00096">
    <property type="entry name" value="zf-C2H2"/>
    <property type="match status" value="5"/>
</dbReference>
<accession>V5IAW9</accession>
<feature type="region of interest" description="Disordered" evidence="6">
    <location>
        <begin position="288"/>
        <end position="347"/>
    </location>
</feature>
<evidence type="ECO:0000256" key="1">
    <source>
        <dbReference type="ARBA" id="ARBA00022723"/>
    </source>
</evidence>
<evidence type="ECO:0000256" key="5">
    <source>
        <dbReference type="PROSITE-ProRule" id="PRU00042"/>
    </source>
</evidence>